<dbReference type="GO" id="GO:0003700">
    <property type="term" value="F:DNA-binding transcription factor activity"/>
    <property type="evidence" value="ECO:0007669"/>
    <property type="project" value="TreeGrafter"/>
</dbReference>
<sequence length="218" mass="24124">MAKSTPRWKRGSPEDRKADILTTARHHFSSKPYDSVSTAEIADELGINRGLLYHYFGTKRDLYLEVVRTTIHIPSFPPIPELIASGTFENVLEELIDGWLVEIEQERDAYLTASRLSAFGADAEAGAMVQESREQAIDVLMGALFKDPADAPAAARACARAQGRMAETAVVEWLSEGHLSRDQVRELLVHTSRALWENLSKILAPPPIKAKRRASTSG</sequence>
<evidence type="ECO:0000313" key="7">
    <source>
        <dbReference type="Proteomes" id="UP000217954"/>
    </source>
</evidence>
<reference evidence="6 7" key="2">
    <citation type="journal article" date="2017" name="Int. J. Syst. Evol. Microbiol.">
        <title>Mycobacterium stephanolepidis sp. nov., a rapidly growing species related to Mycobacterium chelonae, isolated from marine teleost fish, Stephanolepis cirrhifer.</title>
        <authorList>
            <person name="Fukano H."/>
            <person name="Wada S."/>
            <person name="Kurata O."/>
            <person name="Katayama K."/>
            <person name="Fujiwara N."/>
            <person name="Hoshino Y."/>
        </authorList>
    </citation>
    <scope>NUCLEOTIDE SEQUENCE [LARGE SCALE GENOMIC DNA]</scope>
    <source>
        <strain evidence="6 7">NJB0901</strain>
    </source>
</reference>
<feature type="DNA-binding region" description="H-T-H motif" evidence="4">
    <location>
        <begin position="37"/>
        <end position="56"/>
    </location>
</feature>
<accession>A0A1Z4ETB9</accession>
<organism evidence="6 7">
    <name type="scientific">[Mycobacterium] stephanolepidis</name>
    <dbReference type="NCBI Taxonomy" id="1520670"/>
    <lineage>
        <taxon>Bacteria</taxon>
        <taxon>Bacillati</taxon>
        <taxon>Actinomycetota</taxon>
        <taxon>Actinomycetes</taxon>
        <taxon>Mycobacteriales</taxon>
        <taxon>Mycobacteriaceae</taxon>
        <taxon>Mycobacteroides</taxon>
    </lineage>
</organism>
<name>A0A1Z4ETB9_9MYCO</name>
<dbReference type="GO" id="GO:0000976">
    <property type="term" value="F:transcription cis-regulatory region binding"/>
    <property type="evidence" value="ECO:0007669"/>
    <property type="project" value="TreeGrafter"/>
</dbReference>
<keyword evidence="1" id="KW-0805">Transcription regulation</keyword>
<dbReference type="SUPFAM" id="SSF46689">
    <property type="entry name" value="Homeodomain-like"/>
    <property type="match status" value="1"/>
</dbReference>
<evidence type="ECO:0000313" key="6">
    <source>
        <dbReference type="EMBL" id="BAX96197.1"/>
    </source>
</evidence>
<keyword evidence="3" id="KW-0804">Transcription</keyword>
<dbReference type="Pfam" id="PF21943">
    <property type="entry name" value="TetR_C_46"/>
    <property type="match status" value="1"/>
</dbReference>
<dbReference type="RefSeq" id="WP_096499277.1">
    <property type="nucleotide sequence ID" value="NZ_AP018165.1"/>
</dbReference>
<evidence type="ECO:0000256" key="3">
    <source>
        <dbReference type="ARBA" id="ARBA00023163"/>
    </source>
</evidence>
<dbReference type="EMBL" id="AP018165">
    <property type="protein sequence ID" value="BAX96197.1"/>
    <property type="molecule type" value="Genomic_DNA"/>
</dbReference>
<dbReference type="Gene3D" id="1.10.357.10">
    <property type="entry name" value="Tetracycline Repressor, domain 2"/>
    <property type="match status" value="1"/>
</dbReference>
<dbReference type="PRINTS" id="PR00455">
    <property type="entry name" value="HTHTETR"/>
</dbReference>
<dbReference type="AlphaFoldDB" id="A0A1Z4ETB9"/>
<dbReference type="InterPro" id="IPR050109">
    <property type="entry name" value="HTH-type_TetR-like_transc_reg"/>
</dbReference>
<dbReference type="PROSITE" id="PS50977">
    <property type="entry name" value="HTH_TETR_2"/>
    <property type="match status" value="1"/>
</dbReference>
<evidence type="ECO:0000256" key="2">
    <source>
        <dbReference type="ARBA" id="ARBA00023125"/>
    </source>
</evidence>
<dbReference type="InterPro" id="IPR001647">
    <property type="entry name" value="HTH_TetR"/>
</dbReference>
<keyword evidence="7" id="KW-1185">Reference proteome</keyword>
<dbReference type="Proteomes" id="UP000217954">
    <property type="component" value="Chromosome"/>
</dbReference>
<dbReference type="InterPro" id="IPR009057">
    <property type="entry name" value="Homeodomain-like_sf"/>
</dbReference>
<gene>
    <name evidence="6" type="ORF">MSTE_00862</name>
</gene>
<evidence type="ECO:0000259" key="5">
    <source>
        <dbReference type="PROSITE" id="PS50977"/>
    </source>
</evidence>
<dbReference type="KEGG" id="mste:MSTE_00862"/>
<evidence type="ECO:0000256" key="4">
    <source>
        <dbReference type="PROSITE-ProRule" id="PRU00335"/>
    </source>
</evidence>
<proteinExistence type="predicted"/>
<protein>
    <submittedName>
        <fullName evidence="6">TetR family transcriptional regulator</fullName>
    </submittedName>
</protein>
<dbReference type="PANTHER" id="PTHR30055">
    <property type="entry name" value="HTH-TYPE TRANSCRIPTIONAL REGULATOR RUTR"/>
    <property type="match status" value="1"/>
</dbReference>
<keyword evidence="2 4" id="KW-0238">DNA-binding</keyword>
<reference evidence="7" key="1">
    <citation type="journal article" date="2017" name="Genome Announc.">
        <title>Complete Genome Sequence of Mycobacterium stephanolepidis.</title>
        <authorList>
            <person name="Fukano H."/>
            <person name="Yoshida M."/>
            <person name="Katayama Y."/>
            <person name="Omatsu T."/>
            <person name="Mizutani T."/>
            <person name="Kurata O."/>
            <person name="Wada S."/>
            <person name="Hoshino Y."/>
        </authorList>
    </citation>
    <scope>NUCLEOTIDE SEQUENCE [LARGE SCALE GENOMIC DNA]</scope>
    <source>
        <strain evidence="7">NJB0901</strain>
    </source>
</reference>
<dbReference type="PANTHER" id="PTHR30055:SF234">
    <property type="entry name" value="HTH-TYPE TRANSCRIPTIONAL REGULATOR BETI"/>
    <property type="match status" value="1"/>
</dbReference>
<evidence type="ECO:0000256" key="1">
    <source>
        <dbReference type="ARBA" id="ARBA00023015"/>
    </source>
</evidence>
<dbReference type="InterPro" id="IPR054129">
    <property type="entry name" value="DesT_TetR_C"/>
</dbReference>
<dbReference type="Pfam" id="PF00440">
    <property type="entry name" value="TetR_N"/>
    <property type="match status" value="1"/>
</dbReference>
<dbReference type="OrthoDB" id="8479950at2"/>
<feature type="domain" description="HTH tetR-type" evidence="5">
    <location>
        <begin position="14"/>
        <end position="74"/>
    </location>
</feature>